<dbReference type="Proteomes" id="UP000234681">
    <property type="component" value="Chromosome 7"/>
</dbReference>
<proteinExistence type="predicted"/>
<organism evidence="1 2">
    <name type="scientific">Rattus norvegicus</name>
    <name type="common">Rat</name>
    <dbReference type="NCBI Taxonomy" id="10116"/>
    <lineage>
        <taxon>Eukaryota</taxon>
        <taxon>Metazoa</taxon>
        <taxon>Chordata</taxon>
        <taxon>Craniata</taxon>
        <taxon>Vertebrata</taxon>
        <taxon>Euteleostomi</taxon>
        <taxon>Mammalia</taxon>
        <taxon>Eutheria</taxon>
        <taxon>Euarchontoglires</taxon>
        <taxon>Glires</taxon>
        <taxon>Rodentia</taxon>
        <taxon>Myomorpha</taxon>
        <taxon>Muroidea</taxon>
        <taxon>Muridae</taxon>
        <taxon>Murinae</taxon>
        <taxon>Rattus</taxon>
    </lineage>
</organism>
<dbReference type="EMBL" id="CH473950">
    <property type="protein sequence ID" value="EDM16139.1"/>
    <property type="molecule type" value="Genomic_DNA"/>
</dbReference>
<gene>
    <name evidence="1" type="ORF">rCG_59832</name>
</gene>
<protein>
    <submittedName>
        <fullName evidence="1">RCG59832</fullName>
    </submittedName>
</protein>
<evidence type="ECO:0000313" key="1">
    <source>
        <dbReference type="EMBL" id="EDM16139.1"/>
    </source>
</evidence>
<sequence>MALRCSGGLLGRITYSGYGGDSVSKVLPHEGEDLSLTSIPHVFKSWV</sequence>
<dbReference type="AlphaFoldDB" id="A6HRT3"/>
<accession>A6HRT3</accession>
<reference evidence="1 2" key="1">
    <citation type="submission" date="2005-09" db="EMBL/GenBank/DDBJ databases">
        <authorList>
            <person name="Mural R.J."/>
            <person name="Li P.W."/>
            <person name="Adams M.D."/>
            <person name="Amanatides P.G."/>
            <person name="Baden-Tillson H."/>
            <person name="Barnstead M."/>
            <person name="Chin S.H."/>
            <person name="Dew I."/>
            <person name="Evans C.A."/>
            <person name="Ferriera S."/>
            <person name="Flanigan M."/>
            <person name="Fosler C."/>
            <person name="Glodek A."/>
            <person name="Gu Z."/>
            <person name="Holt R.A."/>
            <person name="Jennings D."/>
            <person name="Kraft C.L."/>
            <person name="Lu F."/>
            <person name="Nguyen T."/>
            <person name="Nusskern D.R."/>
            <person name="Pfannkoch C.M."/>
            <person name="Sitter C."/>
            <person name="Sutton G.G."/>
            <person name="Venter J.C."/>
            <person name="Wang Z."/>
            <person name="Woodage T."/>
            <person name="Zheng X.H."/>
            <person name="Zhong F."/>
        </authorList>
    </citation>
    <scope>NUCLEOTIDE SEQUENCE [LARGE SCALE GENOMIC DNA]</scope>
    <source>
        <strain>BN</strain>
        <strain evidence="2">Sprague-Dawley</strain>
    </source>
</reference>
<evidence type="ECO:0000313" key="2">
    <source>
        <dbReference type="Proteomes" id="UP000234681"/>
    </source>
</evidence>
<name>A6HRT3_RAT</name>